<feature type="non-terminal residue" evidence="2">
    <location>
        <position position="165"/>
    </location>
</feature>
<reference evidence="2" key="1">
    <citation type="submission" date="2014-05" db="EMBL/GenBank/DDBJ databases">
        <title>The transcriptome of the halophilic microalga Tetraselmis sp. GSL018 isolated from the Great Salt Lake, Utah.</title>
        <authorList>
            <person name="Jinkerson R.E."/>
            <person name="D'Adamo S."/>
            <person name="Posewitz M.C."/>
        </authorList>
    </citation>
    <scope>NUCLEOTIDE SEQUENCE</scope>
    <source>
        <strain evidence="2">GSL018</strain>
    </source>
</reference>
<dbReference type="EMBL" id="GBEZ01004647">
    <property type="protein sequence ID" value="JAC80587.1"/>
    <property type="molecule type" value="Transcribed_RNA"/>
</dbReference>
<name>A0A061RWR3_9CHLO</name>
<proteinExistence type="predicted"/>
<feature type="region of interest" description="Disordered" evidence="1">
    <location>
        <begin position="139"/>
        <end position="165"/>
    </location>
</feature>
<organism evidence="2">
    <name type="scientific">Tetraselmis sp. GSL018</name>
    <dbReference type="NCBI Taxonomy" id="582737"/>
    <lineage>
        <taxon>Eukaryota</taxon>
        <taxon>Viridiplantae</taxon>
        <taxon>Chlorophyta</taxon>
        <taxon>core chlorophytes</taxon>
        <taxon>Chlorodendrophyceae</taxon>
        <taxon>Chlorodendrales</taxon>
        <taxon>Chlorodendraceae</taxon>
        <taxon>Tetraselmis</taxon>
    </lineage>
</organism>
<protein>
    <submittedName>
        <fullName evidence="2">Uncharacterized protein</fullName>
    </submittedName>
</protein>
<sequence length="165" mass="18857">MYCSGNSGNFNAGLMVVVKPLEEDYRRLCDTVGDVRSGWETNEEKALNEVFRDRWTPLPPSLNSSKRCFRHAPELWNSMLDSMEVLHFVGGKPWQANPRDWEESAHYAPLFDLWWAVRARRISGPPPIKLTAWVPAATPRPSQPEAKFDVPVGSSYSLKHPKQTY</sequence>
<dbReference type="Gene3D" id="3.90.550.10">
    <property type="entry name" value="Spore Coat Polysaccharide Biosynthesis Protein SpsA, Chain A"/>
    <property type="match status" value="1"/>
</dbReference>
<evidence type="ECO:0000313" key="3">
    <source>
        <dbReference type="EMBL" id="JAC80587.1"/>
    </source>
</evidence>
<dbReference type="PANTHER" id="PTHR11183">
    <property type="entry name" value="GLYCOGENIN SUBFAMILY MEMBER"/>
    <property type="match status" value="1"/>
</dbReference>
<accession>A0A061RWR3</accession>
<gene>
    <name evidence="2" type="ORF">TSPGSL018_23849</name>
    <name evidence="3" type="ORF">TSPGSL018_9931</name>
</gene>
<dbReference type="SUPFAM" id="SSF53448">
    <property type="entry name" value="Nucleotide-diphospho-sugar transferases"/>
    <property type="match status" value="1"/>
</dbReference>
<evidence type="ECO:0000313" key="2">
    <source>
        <dbReference type="EMBL" id="JAC75179.1"/>
    </source>
</evidence>
<dbReference type="AlphaFoldDB" id="A0A061RWR3"/>
<dbReference type="InterPro" id="IPR029044">
    <property type="entry name" value="Nucleotide-diphossugar_trans"/>
</dbReference>
<dbReference type="EMBL" id="GBEZ01010501">
    <property type="protein sequence ID" value="JAC75179.1"/>
    <property type="molecule type" value="Transcribed_RNA"/>
</dbReference>
<evidence type="ECO:0000256" key="1">
    <source>
        <dbReference type="SAM" id="MobiDB-lite"/>
    </source>
</evidence>
<dbReference type="InterPro" id="IPR050587">
    <property type="entry name" value="GNT1/Glycosyltrans_8"/>
</dbReference>